<feature type="compositionally biased region" description="Low complexity" evidence="2">
    <location>
        <begin position="40"/>
        <end position="49"/>
    </location>
</feature>
<comment type="subcellular location">
    <subcellularLocation>
        <location evidence="1">Cytoplasm</location>
        <location evidence="1">Cytoskeleton</location>
        <location evidence="1">Cilium axoneme</location>
    </subcellularLocation>
</comment>
<dbReference type="SUPFAM" id="SSF52047">
    <property type="entry name" value="RNI-like"/>
    <property type="match status" value="1"/>
</dbReference>
<dbReference type="GO" id="GO:0005930">
    <property type="term" value="C:axoneme"/>
    <property type="evidence" value="ECO:0007669"/>
    <property type="project" value="UniProtKB-SubCell"/>
</dbReference>
<accession>A0A6A0AAT2</accession>
<dbReference type="Gene3D" id="3.80.10.10">
    <property type="entry name" value="Ribonuclease Inhibitor"/>
    <property type="match status" value="1"/>
</dbReference>
<feature type="non-terminal residue" evidence="3">
    <location>
        <position position="199"/>
    </location>
</feature>
<dbReference type="AlphaFoldDB" id="A0A6A0AAT2"/>
<name>A0A6A0AAT2_HAELA</name>
<feature type="region of interest" description="Disordered" evidence="2">
    <location>
        <begin position="32"/>
        <end position="64"/>
    </location>
</feature>
<keyword evidence="4" id="KW-1185">Reference proteome</keyword>
<feature type="non-terminal residue" evidence="3">
    <location>
        <position position="1"/>
    </location>
</feature>
<reference evidence="3 4" key="1">
    <citation type="submission" date="2020-02" db="EMBL/GenBank/DDBJ databases">
        <title>Draft genome sequence of Haematococcus lacustris strain NIES-144.</title>
        <authorList>
            <person name="Morimoto D."/>
            <person name="Nakagawa S."/>
            <person name="Yoshida T."/>
            <person name="Sawayama S."/>
        </authorList>
    </citation>
    <scope>NUCLEOTIDE SEQUENCE [LARGE SCALE GENOMIC DNA]</scope>
    <source>
        <strain evidence="3 4">NIES-144</strain>
    </source>
</reference>
<evidence type="ECO:0000313" key="3">
    <source>
        <dbReference type="EMBL" id="GFH29776.1"/>
    </source>
</evidence>
<evidence type="ECO:0000256" key="1">
    <source>
        <dbReference type="ARBA" id="ARBA00004430"/>
    </source>
</evidence>
<evidence type="ECO:0000313" key="4">
    <source>
        <dbReference type="Proteomes" id="UP000485058"/>
    </source>
</evidence>
<organism evidence="3 4">
    <name type="scientific">Haematococcus lacustris</name>
    <name type="common">Green alga</name>
    <name type="synonym">Haematococcus pluvialis</name>
    <dbReference type="NCBI Taxonomy" id="44745"/>
    <lineage>
        <taxon>Eukaryota</taxon>
        <taxon>Viridiplantae</taxon>
        <taxon>Chlorophyta</taxon>
        <taxon>core chlorophytes</taxon>
        <taxon>Chlorophyceae</taxon>
        <taxon>CS clade</taxon>
        <taxon>Chlamydomonadales</taxon>
        <taxon>Haematococcaceae</taxon>
        <taxon>Haematococcus</taxon>
    </lineage>
</organism>
<proteinExistence type="predicted"/>
<dbReference type="EMBL" id="BLLF01004521">
    <property type="protein sequence ID" value="GFH29776.1"/>
    <property type="molecule type" value="Genomic_DNA"/>
</dbReference>
<evidence type="ECO:0000256" key="2">
    <source>
        <dbReference type="SAM" id="MobiDB-lite"/>
    </source>
</evidence>
<sequence>MVQLLTLAASHRLERLELGSCGRGFGDLTLGQPLPPLPALPAATTQQSQEQREGRGEGGLAPRAVPSGLMDAVEALEAAVRALPPPQPQVAWSGTDASEGRGLEGPCLPALQTLKLGGAYRLNDLGLHKVLNLAPGLQTLALPDASRLTSAVLPHVPHLTPHLRFLDLTNCRGLGATALESSLVRLQQLEELSLDGIVE</sequence>
<dbReference type="Proteomes" id="UP000485058">
    <property type="component" value="Unassembled WGS sequence"/>
</dbReference>
<gene>
    <name evidence="3" type="ORF">HaLaN_28495</name>
</gene>
<comment type="caution">
    <text evidence="3">The sequence shown here is derived from an EMBL/GenBank/DDBJ whole genome shotgun (WGS) entry which is preliminary data.</text>
</comment>
<protein>
    <submittedName>
        <fullName evidence="3">Uncharacterized protein</fullName>
    </submittedName>
</protein>
<dbReference type="InterPro" id="IPR032675">
    <property type="entry name" value="LRR_dom_sf"/>
</dbReference>